<organism evidence="1 2">
    <name type="scientific">Mariniradius saccharolyticus AK6</name>
    <dbReference type="NCBI Taxonomy" id="1239962"/>
    <lineage>
        <taxon>Bacteria</taxon>
        <taxon>Pseudomonadati</taxon>
        <taxon>Bacteroidota</taxon>
        <taxon>Cytophagia</taxon>
        <taxon>Cytophagales</taxon>
        <taxon>Cyclobacteriaceae</taxon>
        <taxon>Mariniradius</taxon>
    </lineage>
</organism>
<evidence type="ECO:0000313" key="2">
    <source>
        <dbReference type="Proteomes" id="UP000010953"/>
    </source>
</evidence>
<accession>M7XI10</accession>
<keyword evidence="2" id="KW-1185">Reference proteome</keyword>
<name>M7XI10_9BACT</name>
<dbReference type="EMBL" id="AMZY02000006">
    <property type="protein sequence ID" value="EMS34459.1"/>
    <property type="molecule type" value="Genomic_DNA"/>
</dbReference>
<protein>
    <submittedName>
        <fullName evidence="1">Uncharacterized protein</fullName>
    </submittedName>
</protein>
<gene>
    <name evidence="1" type="ORF">C943_03678</name>
</gene>
<proteinExistence type="predicted"/>
<sequence length="37" mass="4246">MNKKIFSLFKKIECQHLSSTGRNEKIDTSEMLSATTQ</sequence>
<comment type="caution">
    <text evidence="1">The sequence shown here is derived from an EMBL/GenBank/DDBJ whole genome shotgun (WGS) entry which is preliminary data.</text>
</comment>
<evidence type="ECO:0000313" key="1">
    <source>
        <dbReference type="EMBL" id="EMS34459.1"/>
    </source>
</evidence>
<dbReference type="InParanoid" id="M7XI10"/>
<dbReference type="AlphaFoldDB" id="M7XI10"/>
<reference evidence="1" key="1">
    <citation type="submission" date="2013-01" db="EMBL/GenBank/DDBJ databases">
        <title>Genome assembly of Mariniradius saccharolyticus AK6.</title>
        <authorList>
            <person name="Vaidya B."/>
            <person name="Khatri I."/>
            <person name="Tanuku N.R.S."/>
            <person name="Subramanian S."/>
            <person name="Pinnaka A."/>
        </authorList>
    </citation>
    <scope>NUCLEOTIDE SEQUENCE [LARGE SCALE GENOMIC DNA]</scope>
    <source>
        <strain evidence="1">AK6</strain>
    </source>
</reference>
<dbReference type="Proteomes" id="UP000010953">
    <property type="component" value="Unassembled WGS sequence"/>
</dbReference>